<evidence type="ECO:0000256" key="7">
    <source>
        <dbReference type="RuleBase" id="RU000688"/>
    </source>
</evidence>
<sequence>MLSYNRSTPYPESTRDISENQKPVFKLSDNFKKMDNNYTVSDCSNLEGLNVEMVEAHYPAIVFLVFEMILGATGNCMVAYIYYYKFEVSSTQIFIVALSIYDFLTSTISIPMEIVLLRLSFTFDCDTACRLIRFFIVFAIISSALIVIIIAVDRYILVCRPLSQKISIKNSKRILAVLGFLSFIFSIPAYFVYSKHERKVKQCGKIGTVCSLSSYSEESIYPLVYYSTVLAVCSFAFIALMIIYLLIGIRIWKIYRAKNFRTVTSISIANDNSIKPLGIVHRPFVKQFISAPRIKRHSMNPFKTTLVLFIITLIWTLSYLPHFIGAFWKMSIKDFNDSTTYKEQLAYHFFMYSYYINCAANPYIYGLFCKQFRSELRIKLRKIFVCCKK</sequence>
<organism evidence="10">
    <name type="scientific">Octopus bimaculoides</name>
    <name type="common">California two-spotted octopus</name>
    <dbReference type="NCBI Taxonomy" id="37653"/>
    <lineage>
        <taxon>Eukaryota</taxon>
        <taxon>Metazoa</taxon>
        <taxon>Spiralia</taxon>
        <taxon>Lophotrochozoa</taxon>
        <taxon>Mollusca</taxon>
        <taxon>Cephalopoda</taxon>
        <taxon>Coleoidea</taxon>
        <taxon>Octopodiformes</taxon>
        <taxon>Octopoda</taxon>
        <taxon>Incirrata</taxon>
        <taxon>Octopodidae</taxon>
        <taxon>Octopus</taxon>
    </lineage>
</organism>
<dbReference type="GO" id="GO:0004930">
    <property type="term" value="F:G protein-coupled receptor activity"/>
    <property type="evidence" value="ECO:0007669"/>
    <property type="project" value="UniProtKB-KW"/>
</dbReference>
<dbReference type="GO" id="GO:0032870">
    <property type="term" value="P:cellular response to hormone stimulus"/>
    <property type="evidence" value="ECO:0007669"/>
    <property type="project" value="TreeGrafter"/>
</dbReference>
<keyword evidence="7" id="KW-0297">G-protein coupled receptor</keyword>
<keyword evidence="6 7" id="KW-0675">Receptor</keyword>
<keyword evidence="7" id="KW-0807">Transducer</keyword>
<evidence type="ECO:0000256" key="2">
    <source>
        <dbReference type="ARBA" id="ARBA00022475"/>
    </source>
</evidence>
<dbReference type="EMBL" id="KQ417051">
    <property type="protein sequence ID" value="KOF94023.1"/>
    <property type="molecule type" value="Genomic_DNA"/>
</dbReference>
<feature type="transmembrane region" description="Helical" evidence="8">
    <location>
        <begin position="223"/>
        <end position="247"/>
    </location>
</feature>
<gene>
    <name evidence="10" type="ORF">OCBIM_22002970mg</name>
</gene>
<dbReference type="InterPro" id="IPR017452">
    <property type="entry name" value="GPCR_Rhodpsn_7TM"/>
</dbReference>
<feature type="transmembrane region" description="Helical" evidence="8">
    <location>
        <begin position="131"/>
        <end position="152"/>
    </location>
</feature>
<dbReference type="AlphaFoldDB" id="A0A0L8HXR3"/>
<dbReference type="GO" id="GO:0005886">
    <property type="term" value="C:plasma membrane"/>
    <property type="evidence" value="ECO:0007669"/>
    <property type="project" value="UniProtKB-SubCell"/>
</dbReference>
<comment type="similarity">
    <text evidence="7">Belongs to the G-protein coupled receptor 1 family.</text>
</comment>
<feature type="transmembrane region" description="Helical" evidence="8">
    <location>
        <begin position="345"/>
        <end position="368"/>
    </location>
</feature>
<feature type="transmembrane region" description="Helical" evidence="8">
    <location>
        <begin position="173"/>
        <end position="193"/>
    </location>
</feature>
<dbReference type="CDD" id="cd00637">
    <property type="entry name" value="7tm_classA_rhodopsin-like"/>
    <property type="match status" value="1"/>
</dbReference>
<dbReference type="InterPro" id="IPR000276">
    <property type="entry name" value="GPCR_Rhodpsn"/>
</dbReference>
<evidence type="ECO:0000259" key="9">
    <source>
        <dbReference type="PROSITE" id="PS50262"/>
    </source>
</evidence>
<dbReference type="OrthoDB" id="10053542at2759"/>
<name>A0A0L8HXR3_OCTBM</name>
<dbReference type="EMBL" id="KQ417051">
    <property type="protein sequence ID" value="KOF94024.1"/>
    <property type="molecule type" value="Genomic_DNA"/>
</dbReference>
<evidence type="ECO:0000256" key="6">
    <source>
        <dbReference type="ARBA" id="ARBA00023170"/>
    </source>
</evidence>
<keyword evidence="3 7" id="KW-0812">Transmembrane</keyword>
<dbReference type="PRINTS" id="PR00237">
    <property type="entry name" value="GPCRRHODOPSN"/>
</dbReference>
<dbReference type="EMBL" id="KQ417051">
    <property type="protein sequence ID" value="KOF94021.1"/>
    <property type="molecule type" value="Genomic_DNA"/>
</dbReference>
<evidence type="ECO:0000256" key="8">
    <source>
        <dbReference type="SAM" id="Phobius"/>
    </source>
</evidence>
<reference evidence="10" key="1">
    <citation type="submission" date="2015-07" db="EMBL/GenBank/DDBJ databases">
        <title>MeaNS - Measles Nucleotide Surveillance Program.</title>
        <authorList>
            <person name="Tran T."/>
            <person name="Druce J."/>
        </authorList>
    </citation>
    <scope>NUCLEOTIDE SEQUENCE</scope>
    <source>
        <strain evidence="10">UCB-OBI-ISO-001</strain>
        <tissue evidence="10">Gonad</tissue>
    </source>
</reference>
<dbReference type="Pfam" id="PF00001">
    <property type="entry name" value="7tm_1"/>
    <property type="match status" value="1"/>
</dbReference>
<keyword evidence="5 8" id="KW-0472">Membrane</keyword>
<dbReference type="PANTHER" id="PTHR24241:SF76">
    <property type="entry name" value="NEUROPEPTIDE SIFAMIDE RECEPTOR"/>
    <property type="match status" value="1"/>
</dbReference>
<protein>
    <recommendedName>
        <fullName evidence="9">G-protein coupled receptors family 1 profile domain-containing protein</fullName>
    </recommendedName>
</protein>
<dbReference type="PANTHER" id="PTHR24241">
    <property type="entry name" value="NEUROPEPTIDE RECEPTOR-RELATED G-PROTEIN COUPLED RECEPTOR"/>
    <property type="match status" value="1"/>
</dbReference>
<dbReference type="Gene3D" id="1.20.1070.10">
    <property type="entry name" value="Rhodopsin 7-helix transmembrane proteins"/>
    <property type="match status" value="1"/>
</dbReference>
<feature type="transmembrane region" description="Helical" evidence="8">
    <location>
        <begin position="305"/>
        <end position="325"/>
    </location>
</feature>
<feature type="transmembrane region" description="Helical" evidence="8">
    <location>
        <begin position="60"/>
        <end position="83"/>
    </location>
</feature>
<evidence type="ECO:0000256" key="5">
    <source>
        <dbReference type="ARBA" id="ARBA00023136"/>
    </source>
</evidence>
<dbReference type="PROSITE" id="PS00237">
    <property type="entry name" value="G_PROTEIN_RECEP_F1_1"/>
    <property type="match status" value="1"/>
</dbReference>
<keyword evidence="4 8" id="KW-1133">Transmembrane helix</keyword>
<dbReference type="OMA" id="MITACIT"/>
<feature type="domain" description="G-protein coupled receptors family 1 profile" evidence="9">
    <location>
        <begin position="74"/>
        <end position="365"/>
    </location>
</feature>
<evidence type="ECO:0000256" key="4">
    <source>
        <dbReference type="ARBA" id="ARBA00022989"/>
    </source>
</evidence>
<evidence type="ECO:0000256" key="3">
    <source>
        <dbReference type="ARBA" id="ARBA00022692"/>
    </source>
</evidence>
<keyword evidence="2" id="KW-1003">Cell membrane</keyword>
<evidence type="ECO:0000256" key="1">
    <source>
        <dbReference type="ARBA" id="ARBA00004651"/>
    </source>
</evidence>
<accession>A0A0L8HXR3</accession>
<feature type="transmembrane region" description="Helical" evidence="8">
    <location>
        <begin position="95"/>
        <end position="119"/>
    </location>
</feature>
<dbReference type="SUPFAM" id="SSF81321">
    <property type="entry name" value="Family A G protein-coupled receptor-like"/>
    <property type="match status" value="1"/>
</dbReference>
<dbReference type="PROSITE" id="PS50262">
    <property type="entry name" value="G_PROTEIN_RECEP_F1_2"/>
    <property type="match status" value="1"/>
</dbReference>
<evidence type="ECO:0000313" key="10">
    <source>
        <dbReference type="EMBL" id="KOF94023.1"/>
    </source>
</evidence>
<proteinExistence type="inferred from homology"/>
<comment type="subcellular location">
    <subcellularLocation>
        <location evidence="1">Cell membrane</location>
        <topology evidence="1">Multi-pass membrane protein</topology>
    </subcellularLocation>
</comment>
<dbReference type="KEGG" id="obi:106867949"/>
<dbReference type="GO" id="GO:0042277">
    <property type="term" value="F:peptide binding"/>
    <property type="evidence" value="ECO:0007669"/>
    <property type="project" value="TreeGrafter"/>
</dbReference>